<evidence type="ECO:0000256" key="2">
    <source>
        <dbReference type="ARBA" id="ARBA00022679"/>
    </source>
</evidence>
<proteinExistence type="inferred from homology"/>
<name>A0ABS7BWX9_9BACL</name>
<sequence length="293" mass="33514">MTNHKYSLTGYHKEENEELWLWDDLPELDMEIGYKVGSLLHYEHSPFQEISIVETKAFGRMLVLDGTPQVTAKDGFIYNEMITHIAMAAHPKPQKVAMIGGGDCGPAREALKYESVQQIDVVEIDPRVIEVCRTWMTKETGQEREGLIRTVLKDGYKWIQEQKNMYDVLLVDRSDPYGPAVSLYKPQFYQYVYDSLTDDGIAVFQSGSPYYSGILKKTSSSLRKLFPIVHTYICSIPSFPGGIWSFTIASKKWDPLEADLNGLQWQDAKYINPEIFQASFVLPQYIKSALEEK</sequence>
<gene>
    <name evidence="4 7" type="primary">speE</name>
    <name evidence="7" type="ORF">K0U00_03805</name>
</gene>
<dbReference type="Gene3D" id="3.40.50.150">
    <property type="entry name" value="Vaccinia Virus protein VP39"/>
    <property type="match status" value="1"/>
</dbReference>
<evidence type="ECO:0000259" key="6">
    <source>
        <dbReference type="PROSITE" id="PS51006"/>
    </source>
</evidence>
<dbReference type="RefSeq" id="WP_210045041.1">
    <property type="nucleotide sequence ID" value="NZ_JBHLVU010000019.1"/>
</dbReference>
<comment type="catalytic activity">
    <reaction evidence="4">
        <text>S-adenosyl 3-(methylsulfanyl)propylamine + putrescine = S-methyl-5'-thioadenosine + spermidine + H(+)</text>
        <dbReference type="Rhea" id="RHEA:12721"/>
        <dbReference type="ChEBI" id="CHEBI:15378"/>
        <dbReference type="ChEBI" id="CHEBI:17509"/>
        <dbReference type="ChEBI" id="CHEBI:57443"/>
        <dbReference type="ChEBI" id="CHEBI:57834"/>
        <dbReference type="ChEBI" id="CHEBI:326268"/>
        <dbReference type="EC" id="2.5.1.16"/>
    </reaction>
</comment>
<dbReference type="CDD" id="cd02440">
    <property type="entry name" value="AdoMet_MTases"/>
    <property type="match status" value="1"/>
</dbReference>
<reference evidence="7 8" key="1">
    <citation type="submission" date="2021-07" db="EMBL/GenBank/DDBJ databases">
        <title>Paenibacillus radiodurans sp. nov., isolated from the southeastern edge of Tengger Desert.</title>
        <authorList>
            <person name="Zhang G."/>
        </authorList>
    </citation>
    <scope>NUCLEOTIDE SEQUENCE [LARGE SCALE GENOMIC DNA]</scope>
    <source>
        <strain evidence="7 8">CCM 7311</strain>
    </source>
</reference>
<feature type="binding site" evidence="4">
    <location>
        <begin position="154"/>
        <end position="155"/>
    </location>
    <ligand>
        <name>S-methyl-5'-thioadenosine</name>
        <dbReference type="ChEBI" id="CHEBI:17509"/>
    </ligand>
</feature>
<evidence type="ECO:0000256" key="5">
    <source>
        <dbReference type="PROSITE-ProRule" id="PRU00354"/>
    </source>
</evidence>
<dbReference type="NCBIfam" id="TIGR00417">
    <property type="entry name" value="speE"/>
    <property type="match status" value="1"/>
</dbReference>
<dbReference type="GO" id="GO:0004766">
    <property type="term" value="F:spermidine synthase activity"/>
    <property type="evidence" value="ECO:0007669"/>
    <property type="project" value="UniProtKB-EC"/>
</dbReference>
<dbReference type="InterPro" id="IPR029063">
    <property type="entry name" value="SAM-dependent_MTases_sf"/>
</dbReference>
<dbReference type="Pfam" id="PF17284">
    <property type="entry name" value="Spermine_synt_N"/>
    <property type="match status" value="1"/>
</dbReference>
<dbReference type="Gene3D" id="2.30.140.10">
    <property type="entry name" value="Spermidine synthase, tetramerisation domain"/>
    <property type="match status" value="1"/>
</dbReference>
<comment type="caution">
    <text evidence="4">Lacks conserved residue(s) required for the propagation of feature annotation.</text>
</comment>
<comment type="pathway">
    <text evidence="4">Amine and polyamine biosynthesis; spermidine biosynthesis; spermidine from putrescine: step 1/1.</text>
</comment>
<evidence type="ECO:0000256" key="4">
    <source>
        <dbReference type="HAMAP-Rule" id="MF_00198"/>
    </source>
</evidence>
<dbReference type="HAMAP" id="MF_00198">
    <property type="entry name" value="Spermidine_synth"/>
    <property type="match status" value="1"/>
</dbReference>
<keyword evidence="3 4" id="KW-0620">Polyamine biosynthesis</keyword>
<comment type="similarity">
    <text evidence="1 4">Belongs to the spermidine/spermine synthase family.</text>
</comment>
<evidence type="ECO:0000256" key="1">
    <source>
        <dbReference type="ARBA" id="ARBA00007867"/>
    </source>
</evidence>
<protein>
    <recommendedName>
        <fullName evidence="4">Polyamine aminopropyltransferase</fullName>
    </recommendedName>
    <alternativeName>
        <fullName evidence="4">Putrescine aminopropyltransferase</fullName>
        <shortName evidence="4">PAPT</shortName>
    </alternativeName>
    <alternativeName>
        <fullName evidence="4">Spermidine synthase</fullName>
        <shortName evidence="4">SPDS</shortName>
        <shortName evidence="4">SPDSY</shortName>
        <ecNumber evidence="4">2.5.1.16</ecNumber>
    </alternativeName>
</protein>
<dbReference type="PANTHER" id="PTHR11558:SF11">
    <property type="entry name" value="SPERMIDINE SYNTHASE"/>
    <property type="match status" value="1"/>
</dbReference>
<evidence type="ECO:0000256" key="3">
    <source>
        <dbReference type="ARBA" id="ARBA00023115"/>
    </source>
</evidence>
<comment type="caution">
    <text evidence="7">The sequence shown here is derived from an EMBL/GenBank/DDBJ whole genome shotgun (WGS) entry which is preliminary data.</text>
</comment>
<dbReference type="EC" id="2.5.1.16" evidence="4"/>
<dbReference type="InterPro" id="IPR001045">
    <property type="entry name" value="Spermi_synthase"/>
</dbReference>
<organism evidence="7 8">
    <name type="scientific">Paenibacillus sepulcri</name>
    <dbReference type="NCBI Taxonomy" id="359917"/>
    <lineage>
        <taxon>Bacteria</taxon>
        <taxon>Bacillati</taxon>
        <taxon>Bacillota</taxon>
        <taxon>Bacilli</taxon>
        <taxon>Bacillales</taxon>
        <taxon>Paenibacillaceae</taxon>
        <taxon>Paenibacillus</taxon>
    </lineage>
</organism>
<evidence type="ECO:0000313" key="7">
    <source>
        <dbReference type="EMBL" id="MBW7453162.1"/>
    </source>
</evidence>
<keyword evidence="4" id="KW-0745">Spermidine biosynthesis</keyword>
<comment type="subunit">
    <text evidence="4">Homodimer or homotetramer.</text>
</comment>
<dbReference type="SUPFAM" id="SSF53335">
    <property type="entry name" value="S-adenosyl-L-methionine-dependent methyltransferases"/>
    <property type="match status" value="1"/>
</dbReference>
<dbReference type="InterPro" id="IPR030374">
    <property type="entry name" value="PABS"/>
</dbReference>
<keyword evidence="8" id="KW-1185">Reference proteome</keyword>
<feature type="domain" description="PABS" evidence="6">
    <location>
        <begin position="18"/>
        <end position="251"/>
    </location>
</feature>
<dbReference type="PANTHER" id="PTHR11558">
    <property type="entry name" value="SPERMIDINE/SPERMINE SYNTHASE"/>
    <property type="match status" value="1"/>
</dbReference>
<dbReference type="Pfam" id="PF01564">
    <property type="entry name" value="Spermine_synth"/>
    <property type="match status" value="1"/>
</dbReference>
<dbReference type="PROSITE" id="PS51006">
    <property type="entry name" value="PABS_2"/>
    <property type="match status" value="1"/>
</dbReference>
<dbReference type="InterPro" id="IPR035246">
    <property type="entry name" value="Spermidine_synt_N"/>
</dbReference>
<feature type="binding site" evidence="4">
    <location>
        <position position="48"/>
    </location>
    <ligand>
        <name>S-methyl-5'-thioadenosine</name>
        <dbReference type="ChEBI" id="CHEBI:17509"/>
    </ligand>
</feature>
<comment type="function">
    <text evidence="4">Catalyzes the irreversible transfer of a propylamine group from the amino donor S-adenosylmethioninamine (decarboxy-AdoMet) to putrescine (1,4-diaminobutane) to yield spermidine.</text>
</comment>
<feature type="binding site" evidence="4">
    <location>
        <position position="123"/>
    </location>
    <ligand>
        <name>S-methyl-5'-thioadenosine</name>
        <dbReference type="ChEBI" id="CHEBI:17509"/>
    </ligand>
</feature>
<keyword evidence="2 4" id="KW-0808">Transferase</keyword>
<feature type="binding site" evidence="4">
    <location>
        <position position="179"/>
    </location>
    <ligand>
        <name>S-methyl-5'-thioadenosine</name>
        <dbReference type="ChEBI" id="CHEBI:17509"/>
    </ligand>
</feature>
<accession>A0ABS7BWX9</accession>
<feature type="active site" description="Proton acceptor" evidence="4 5">
    <location>
        <position position="172"/>
    </location>
</feature>
<dbReference type="NCBIfam" id="NF002010">
    <property type="entry name" value="PRK00811.1"/>
    <property type="match status" value="1"/>
</dbReference>
<evidence type="ECO:0000313" key="8">
    <source>
        <dbReference type="Proteomes" id="UP001519887"/>
    </source>
</evidence>
<dbReference type="Proteomes" id="UP001519887">
    <property type="component" value="Unassembled WGS sequence"/>
</dbReference>
<dbReference type="EMBL" id="JAHZIK010000047">
    <property type="protein sequence ID" value="MBW7453162.1"/>
    <property type="molecule type" value="Genomic_DNA"/>
</dbReference>
<feature type="binding site" evidence="4">
    <location>
        <position position="103"/>
    </location>
    <ligand>
        <name>spermidine</name>
        <dbReference type="ChEBI" id="CHEBI:57834"/>
    </ligand>
</feature>
<dbReference type="InterPro" id="IPR037163">
    <property type="entry name" value="Spermidine_synt_N_sf"/>
</dbReference>